<dbReference type="AlphaFoldDB" id="A0A0J9C6D6"/>
<gene>
    <name evidence="4" type="ORF">HMPREF9470_01986</name>
</gene>
<organism evidence="4 5">
    <name type="scientific">[Clostridium] citroniae WAL-19142</name>
    <dbReference type="NCBI Taxonomy" id="742734"/>
    <lineage>
        <taxon>Bacteria</taxon>
        <taxon>Bacillati</taxon>
        <taxon>Bacillota</taxon>
        <taxon>Clostridia</taxon>
        <taxon>Lachnospirales</taxon>
        <taxon>Lachnospiraceae</taxon>
        <taxon>Enterocloster</taxon>
    </lineage>
</organism>
<dbReference type="RefSeq" id="WP_048929765.1">
    <property type="nucleotide sequence ID" value="NZ_KQ235877.1"/>
</dbReference>
<dbReference type="SUPFAM" id="SSF56003">
    <property type="entry name" value="Molybdenum cofactor-binding domain"/>
    <property type="match status" value="1"/>
</dbReference>
<reference evidence="4 5" key="1">
    <citation type="submission" date="2011-04" db="EMBL/GenBank/DDBJ databases">
        <title>The Genome Sequence of Clostridium citroniae WAL-19142.</title>
        <authorList>
            <consortium name="The Broad Institute Genome Sequencing Platform"/>
            <person name="Earl A."/>
            <person name="Ward D."/>
            <person name="Feldgarden M."/>
            <person name="Gevers D."/>
            <person name="Warren Y.A."/>
            <person name="Tyrrell K.L."/>
            <person name="Citron D.M."/>
            <person name="Goldstein E.J."/>
            <person name="Daigneault M."/>
            <person name="Allen-Vercoe E."/>
            <person name="Young S.K."/>
            <person name="Zeng Q."/>
            <person name="Gargeya S."/>
            <person name="Fitzgerald M."/>
            <person name="Haas B."/>
            <person name="Abouelleil A."/>
            <person name="Alvarado L."/>
            <person name="Arachchi H.M."/>
            <person name="Berlin A."/>
            <person name="Brown A."/>
            <person name="Chapman S.B."/>
            <person name="Chen Z."/>
            <person name="Dunbar C."/>
            <person name="Freedman E."/>
            <person name="Gearin G."/>
            <person name="Gellesch M."/>
            <person name="Goldberg J."/>
            <person name="Griggs A."/>
            <person name="Gujja S."/>
            <person name="Heilman E.R."/>
            <person name="Heiman D."/>
            <person name="Howarth C."/>
            <person name="Larson L."/>
            <person name="Lui A."/>
            <person name="MacDonald P.J."/>
            <person name="Mehta T."/>
            <person name="Montmayeur A."/>
            <person name="Murphy C."/>
            <person name="Neiman D."/>
            <person name="Pearson M."/>
            <person name="Priest M."/>
            <person name="Roberts A."/>
            <person name="Saif S."/>
            <person name="Shea T."/>
            <person name="Shenoy N."/>
            <person name="Sisk P."/>
            <person name="Stolte C."/>
            <person name="Sykes S."/>
            <person name="White J."/>
            <person name="Yandava C."/>
            <person name="Wortman J."/>
            <person name="Nusbaum C."/>
            <person name="Birren B."/>
        </authorList>
    </citation>
    <scope>NUCLEOTIDE SEQUENCE [LARGE SCALE GENOMIC DNA]</scope>
    <source>
        <strain evidence="4 5">WAL-19142</strain>
    </source>
</reference>
<dbReference type="Pfam" id="PF20256">
    <property type="entry name" value="MoCoBD_2"/>
    <property type="match status" value="1"/>
</dbReference>
<evidence type="ECO:0000259" key="3">
    <source>
        <dbReference type="SMART" id="SM01008"/>
    </source>
</evidence>
<dbReference type="InterPro" id="IPR016208">
    <property type="entry name" value="Ald_Oxase/xanthine_DH-like"/>
</dbReference>
<dbReference type="PANTHER" id="PTHR11908">
    <property type="entry name" value="XANTHINE DEHYDROGENASE"/>
    <property type="match status" value="1"/>
</dbReference>
<evidence type="ECO:0000313" key="4">
    <source>
        <dbReference type="EMBL" id="KMW19971.1"/>
    </source>
</evidence>
<sequence length="758" mass="83243">MGDNNYRYIGRHVNRADGRELISGRRQFIDDVRIPGMLTARVLRSPYPHANIVDIHVEKAKALAGVKAVLTYKDAPDWKCGLPQHRRVLDHRVRFTGDSVALVAAETLEAADEACKLIEVEYEELPFVLDCEEAIKPEAPQLYEEFPGNVLPKVTPFSEEPFNQIHVGDVEKAFEEAAYVAEGYYCYDKLPHPLPPESPGVIAQWTSPSAVTLYYNGGAPHLQKFNTEASIPGVAVRVIACHSGGSYGSKQLIPHLALQAIALARETGRAVKLMMDRTDHMLSYELRQGSRIRGKVGITEDGIISAIQGMWYIDSGMSSTYAQAMTAVGLGEAQAFCGKCKNWDLDTMLIATNHSSQAPIRGFGGQELKGALIPLVCTAIRAAHMDPYEVFKKNFVKAGDSYIWRDYKWWEVRSVDFTAAFEESAAKFGWKDKWKGWEVPTWVSEDGKRAIGVGVGVHGNADIGEDPTEGFVKLHPFGSVTVEMCIGETGGAQRHAIQKMVAEVMKVPFDGVQLVNSDTHGTGYDAGMIGSRGTITMGTCAVRAANDARKKLLKMAAEKLHMGVDDLDTEDFLVFPKADPQMRLPWIAITGTPEMTITGMGLYQQNFDKPNFALYFAEVEVNLETGEAKLLRALEGTDVGQIIDPVNVRMQAEGSFGAAGADTALFEEMVMDKKLGRFVSGNMIDYKWRTFNEFPPFDTVILEGQFDTESFHALGFGEISGSPAPSAILMAVSNAIGTEVKEYPTTPTVVLKAMGKIK</sequence>
<dbReference type="PANTHER" id="PTHR11908:SF132">
    <property type="entry name" value="ALDEHYDE OXIDASE 1-RELATED"/>
    <property type="match status" value="1"/>
</dbReference>
<protein>
    <recommendedName>
        <fullName evidence="3">Aldehyde oxidase/xanthine dehydrogenase a/b hammerhead domain-containing protein</fullName>
    </recommendedName>
</protein>
<dbReference type="InterPro" id="IPR046867">
    <property type="entry name" value="AldOxase/xan_DH_MoCoBD2"/>
</dbReference>
<evidence type="ECO:0000313" key="5">
    <source>
        <dbReference type="Proteomes" id="UP000037392"/>
    </source>
</evidence>
<keyword evidence="2" id="KW-0560">Oxidoreductase</keyword>
<name>A0A0J9C6D6_9FIRM</name>
<dbReference type="OrthoDB" id="9759099at2"/>
<dbReference type="Pfam" id="PF02738">
    <property type="entry name" value="MoCoBD_1"/>
    <property type="match status" value="1"/>
</dbReference>
<accession>A0A0J9C6D6</accession>
<comment type="caution">
    <text evidence="4">The sequence shown here is derived from an EMBL/GenBank/DDBJ whole genome shotgun (WGS) entry which is preliminary data.</text>
</comment>
<dbReference type="Gene3D" id="3.30.365.10">
    <property type="entry name" value="Aldehyde oxidase/xanthine dehydrogenase, molybdopterin binding domain"/>
    <property type="match status" value="4"/>
</dbReference>
<evidence type="ECO:0000256" key="2">
    <source>
        <dbReference type="ARBA" id="ARBA00023002"/>
    </source>
</evidence>
<dbReference type="SMART" id="SM01008">
    <property type="entry name" value="Ald_Xan_dh_C"/>
    <property type="match status" value="1"/>
</dbReference>
<dbReference type="InterPro" id="IPR037165">
    <property type="entry name" value="AldOxase/xan_DH_Mopterin-bd_sf"/>
</dbReference>
<dbReference type="EMBL" id="ADLK01000019">
    <property type="protein sequence ID" value="KMW19971.1"/>
    <property type="molecule type" value="Genomic_DNA"/>
</dbReference>
<dbReference type="Gene3D" id="3.90.1170.50">
    <property type="entry name" value="Aldehyde oxidase/xanthine dehydrogenase, a/b hammerhead"/>
    <property type="match status" value="1"/>
</dbReference>
<feature type="domain" description="Aldehyde oxidase/xanthine dehydrogenase a/b hammerhead" evidence="3">
    <location>
        <begin position="23"/>
        <end position="126"/>
    </location>
</feature>
<dbReference type="GO" id="GO:0016491">
    <property type="term" value="F:oxidoreductase activity"/>
    <property type="evidence" value="ECO:0007669"/>
    <property type="project" value="UniProtKB-KW"/>
</dbReference>
<dbReference type="Pfam" id="PF01315">
    <property type="entry name" value="Ald_Xan_dh_C"/>
    <property type="match status" value="1"/>
</dbReference>
<proteinExistence type="predicted"/>
<keyword evidence="1" id="KW-0500">Molybdenum</keyword>
<dbReference type="PATRIC" id="fig|742734.4.peg.2129"/>
<dbReference type="InterPro" id="IPR000674">
    <property type="entry name" value="Ald_Oxase/Xan_DH_a/b"/>
</dbReference>
<dbReference type="GO" id="GO:0005506">
    <property type="term" value="F:iron ion binding"/>
    <property type="evidence" value="ECO:0007669"/>
    <property type="project" value="InterPro"/>
</dbReference>
<evidence type="ECO:0000256" key="1">
    <source>
        <dbReference type="ARBA" id="ARBA00022505"/>
    </source>
</evidence>
<dbReference type="GeneID" id="93162080"/>
<dbReference type="SUPFAM" id="SSF54665">
    <property type="entry name" value="CO dehydrogenase molybdoprotein N-domain-like"/>
    <property type="match status" value="1"/>
</dbReference>
<dbReference type="InterPro" id="IPR008274">
    <property type="entry name" value="AldOxase/xan_DH_MoCoBD1"/>
</dbReference>
<dbReference type="InterPro" id="IPR036856">
    <property type="entry name" value="Ald_Oxase/Xan_DH_a/b_sf"/>
</dbReference>
<dbReference type="Proteomes" id="UP000037392">
    <property type="component" value="Unassembled WGS sequence"/>
</dbReference>